<accession>A0AAU9CWS3</accession>
<dbReference type="Pfam" id="PF03354">
    <property type="entry name" value="TerL_ATPase"/>
    <property type="match status" value="1"/>
</dbReference>
<dbReference type="EMBL" id="AP026801">
    <property type="protein sequence ID" value="BDR56886.1"/>
    <property type="molecule type" value="Genomic_DNA"/>
</dbReference>
<dbReference type="InterPro" id="IPR046461">
    <property type="entry name" value="TerL_ATPase"/>
</dbReference>
<dbReference type="KEGG" id="xak:KIMC2_14480"/>
<dbReference type="GO" id="GO:0004519">
    <property type="term" value="F:endonuclease activity"/>
    <property type="evidence" value="ECO:0007669"/>
    <property type="project" value="InterPro"/>
</dbReference>
<dbReference type="Pfam" id="PF20441">
    <property type="entry name" value="TerL_nuclease"/>
    <property type="match status" value="1"/>
</dbReference>
<dbReference type="Gene3D" id="3.40.50.300">
    <property type="entry name" value="P-loop containing nucleotide triphosphate hydrolases"/>
    <property type="match status" value="1"/>
</dbReference>
<dbReference type="InterPro" id="IPR046462">
    <property type="entry name" value="TerL_nuclease"/>
</dbReference>
<dbReference type="InterPro" id="IPR005021">
    <property type="entry name" value="Terminase_largesu-like"/>
</dbReference>
<dbReference type="AlphaFoldDB" id="A0AAU9CWS3"/>
<reference evidence="3 4" key="1">
    <citation type="journal article" date="2023" name="Microbiol. Spectr.">
        <title>Symbiosis of Carpenter Bees with Uncharacterized Lactic Acid Bacteria Showing NAD Auxotrophy.</title>
        <authorList>
            <person name="Kawasaki S."/>
            <person name="Ozawa K."/>
            <person name="Mori T."/>
            <person name="Yamamoto A."/>
            <person name="Ito M."/>
            <person name="Ohkuma M."/>
            <person name="Sakamoto M."/>
            <person name="Matsutani M."/>
        </authorList>
    </citation>
    <scope>NUCLEOTIDE SEQUENCE [LARGE SCALE GENOMIC DNA]</scope>
    <source>
        <strain evidence="3 4">KimC2</strain>
    </source>
</reference>
<name>A0AAU9CWS3_9LACO</name>
<evidence type="ECO:0000259" key="1">
    <source>
        <dbReference type="Pfam" id="PF03354"/>
    </source>
</evidence>
<dbReference type="PANTHER" id="PTHR41287:SF1">
    <property type="entry name" value="PROTEIN YMFN"/>
    <property type="match status" value="1"/>
</dbReference>
<dbReference type="RefSeq" id="WP_317695465.1">
    <property type="nucleotide sequence ID" value="NZ_AP026801.1"/>
</dbReference>
<feature type="domain" description="Terminase large subunit-like endonuclease" evidence="2">
    <location>
        <begin position="307"/>
        <end position="590"/>
    </location>
</feature>
<keyword evidence="4" id="KW-1185">Reference proteome</keyword>
<dbReference type="Proteomes" id="UP001321804">
    <property type="component" value="Chromosome"/>
</dbReference>
<sequence>MDRIDLTQTHDVFGAYQSQSYSDIKKKYTDPGTQYAFDVLDKKILTSYPTQLAAFRHLQDLKRSELHIEGFDFHYDMDKCQALLNFASVCPEVTDKSKPVRLMDWQKYIMCMLQGWRQNADDQKRFTNADISMGRAQGKTEIMGIYTCYNFLFEIRGKSNKDLLITAPTFEQSKKLLRYIKTNFSTLKKQKRFSKLMDEIGLQPMDKSVIAKEMSNVIHMLSYGGGKYDSDHYTLAVFDEMGDIPDLENVGSITTGQSQEFNHQFIKISTAYKVPNVPFHREEKQMIEAMERDYKRESEQTLCLIWQQDDLSETYKPETWCKSNPLLNLPDQKDSLLKGLLNDRESKMLAGSLFDFQNKNLNMWLQTKTNSFLKLDEVGSAVIDDFNIEAKQVYIGFDDSMFSDNTSIAFVYPYIDENGRKKFHIEQHSFIPWHNAGSIDAKEKQDGINYREQEQQGFCTITSHPDGLINPDQVYEWLLNYVEDHHLEVIMFGYDFFNMSEFVKRLDLNTSWKLMPIRQRTSELKDPTKFLQKVFIERSVTRLNDPVMEKALLNAEIKEDSLGIQVDKSKATYKIDVVDALIDAFYQAMYHFEDFSLANDKSTEVERMTPDQVAEEISMRLNVWKGGEKN</sequence>
<gene>
    <name evidence="3" type="primary">pi326</name>
    <name evidence="3" type="ORF">KIMC2_14480</name>
</gene>
<protein>
    <submittedName>
        <fullName evidence="3">Terminase</fullName>
    </submittedName>
</protein>
<evidence type="ECO:0000259" key="2">
    <source>
        <dbReference type="Pfam" id="PF20441"/>
    </source>
</evidence>
<proteinExistence type="predicted"/>
<dbReference type="InterPro" id="IPR027417">
    <property type="entry name" value="P-loop_NTPase"/>
</dbReference>
<evidence type="ECO:0000313" key="4">
    <source>
        <dbReference type="Proteomes" id="UP001321804"/>
    </source>
</evidence>
<evidence type="ECO:0000313" key="3">
    <source>
        <dbReference type="EMBL" id="BDR56886.1"/>
    </source>
</evidence>
<dbReference type="PANTHER" id="PTHR41287">
    <property type="match status" value="1"/>
</dbReference>
<organism evidence="3 4">
    <name type="scientific">Xylocopilactobacillus apis</name>
    <dbReference type="NCBI Taxonomy" id="2932183"/>
    <lineage>
        <taxon>Bacteria</taxon>
        <taxon>Bacillati</taxon>
        <taxon>Bacillota</taxon>
        <taxon>Bacilli</taxon>
        <taxon>Lactobacillales</taxon>
        <taxon>Lactobacillaceae</taxon>
        <taxon>Xylocopilactobacillus</taxon>
    </lineage>
</organism>
<feature type="domain" description="Terminase large subunit-like ATPase" evidence="1">
    <location>
        <begin position="104"/>
        <end position="273"/>
    </location>
</feature>